<evidence type="ECO:0000259" key="15">
    <source>
        <dbReference type="PROSITE" id="PS50975"/>
    </source>
</evidence>
<dbReference type="SUPFAM" id="SSF56059">
    <property type="entry name" value="Glutathione synthetase ATP-binding domain-like"/>
    <property type="match status" value="1"/>
</dbReference>
<dbReference type="UniPathway" id="UPA00074">
    <property type="reaction ID" value="UER00125"/>
</dbReference>
<dbReference type="RefSeq" id="WP_003644724.1">
    <property type="nucleotide sequence ID" value="NZ_AP018405.1"/>
</dbReference>
<keyword evidence="5 13" id="KW-0436">Ligase</keyword>
<dbReference type="Pfam" id="PF02843">
    <property type="entry name" value="GARS_C"/>
    <property type="match status" value="1"/>
</dbReference>
<keyword evidence="7 13" id="KW-0658">Purine biosynthesis</keyword>
<comment type="similarity">
    <text evidence="10 13">Belongs to the GARS family.</text>
</comment>
<dbReference type="InterPro" id="IPR020562">
    <property type="entry name" value="PRibGlycinamide_synth_N"/>
</dbReference>
<dbReference type="Gene3D" id="3.40.50.20">
    <property type="match status" value="1"/>
</dbReference>
<evidence type="ECO:0000256" key="1">
    <source>
        <dbReference type="ARBA" id="ARBA00001936"/>
    </source>
</evidence>
<gene>
    <name evidence="13 16" type="primary">purD</name>
    <name evidence="16" type="ORF">LPJSA22_02466</name>
</gene>
<dbReference type="InterPro" id="IPR011761">
    <property type="entry name" value="ATP-grasp"/>
</dbReference>
<evidence type="ECO:0000256" key="13">
    <source>
        <dbReference type="HAMAP-Rule" id="MF_00138"/>
    </source>
</evidence>
<evidence type="ECO:0000256" key="5">
    <source>
        <dbReference type="ARBA" id="ARBA00022598"/>
    </source>
</evidence>
<comment type="pathway">
    <text evidence="3 13">Purine metabolism; IMP biosynthesis via de novo pathway; N(1)-(5-phospho-D-ribosyl)glycinamide from 5-phospho-alpha-D-ribose 1-diphosphate: step 2/2.</text>
</comment>
<keyword evidence="8 14" id="KW-0067">ATP-binding</keyword>
<evidence type="ECO:0000256" key="9">
    <source>
        <dbReference type="ARBA" id="ARBA00023211"/>
    </source>
</evidence>
<dbReference type="SUPFAM" id="SSF51246">
    <property type="entry name" value="Rudiment single hybrid motif"/>
    <property type="match status" value="1"/>
</dbReference>
<dbReference type="Pfam" id="PF02844">
    <property type="entry name" value="GARS_N"/>
    <property type="match status" value="1"/>
</dbReference>
<dbReference type="Pfam" id="PF01071">
    <property type="entry name" value="GARS_A"/>
    <property type="match status" value="1"/>
</dbReference>
<comment type="cofactor">
    <cofactor evidence="1">
        <name>Mn(2+)</name>
        <dbReference type="ChEBI" id="CHEBI:29035"/>
    </cofactor>
</comment>
<keyword evidence="9" id="KW-0464">Manganese</keyword>
<comment type="caution">
    <text evidence="16">The sequence shown here is derived from an EMBL/GenBank/DDBJ whole genome shotgun (WGS) entry which is preliminary data.</text>
</comment>
<evidence type="ECO:0000256" key="14">
    <source>
        <dbReference type="PROSITE-ProRule" id="PRU00409"/>
    </source>
</evidence>
<dbReference type="InterPro" id="IPR016185">
    <property type="entry name" value="PreATP-grasp_dom_sf"/>
</dbReference>
<evidence type="ECO:0000256" key="3">
    <source>
        <dbReference type="ARBA" id="ARBA00005174"/>
    </source>
</evidence>
<dbReference type="GO" id="GO:0046872">
    <property type="term" value="F:metal ion binding"/>
    <property type="evidence" value="ECO:0007669"/>
    <property type="project" value="InterPro"/>
</dbReference>
<dbReference type="Gene3D" id="3.30.1490.20">
    <property type="entry name" value="ATP-grasp fold, A domain"/>
    <property type="match status" value="1"/>
</dbReference>
<dbReference type="PROSITE" id="PS00184">
    <property type="entry name" value="GARS"/>
    <property type="match status" value="1"/>
</dbReference>
<name>A0A151G2K4_LACPN</name>
<dbReference type="EMBL" id="MCOL01000001">
    <property type="protein sequence ID" value="ODO62452.1"/>
    <property type="molecule type" value="Genomic_DNA"/>
</dbReference>
<evidence type="ECO:0000256" key="12">
    <source>
        <dbReference type="ARBA" id="ARBA00042864"/>
    </source>
</evidence>
<dbReference type="GO" id="GO:0006189">
    <property type="term" value="P:'de novo' IMP biosynthetic process"/>
    <property type="evidence" value="ECO:0007669"/>
    <property type="project" value="UniProtKB-UniRule"/>
</dbReference>
<dbReference type="HAMAP" id="MF_00138">
    <property type="entry name" value="GARS"/>
    <property type="match status" value="1"/>
</dbReference>
<protein>
    <recommendedName>
        <fullName evidence="4 13">Phosphoribosylamine--glycine ligase</fullName>
        <ecNumber evidence="4 13">6.3.4.13</ecNumber>
    </recommendedName>
    <alternativeName>
        <fullName evidence="13">GARS</fullName>
    </alternativeName>
    <alternativeName>
        <fullName evidence="11 13">Glycinamide ribonucleotide synthetase</fullName>
    </alternativeName>
    <alternativeName>
        <fullName evidence="12 13">Phosphoribosylglycinamide synthetase</fullName>
    </alternativeName>
</protein>
<dbReference type="Proteomes" id="UP000094892">
    <property type="component" value="Unassembled WGS sequence"/>
</dbReference>
<keyword evidence="6 14" id="KW-0547">Nucleotide-binding</keyword>
<dbReference type="PATRIC" id="fig|1590.143.peg.623"/>
<feature type="domain" description="ATP-grasp" evidence="15">
    <location>
        <begin position="109"/>
        <end position="309"/>
    </location>
</feature>
<evidence type="ECO:0000256" key="7">
    <source>
        <dbReference type="ARBA" id="ARBA00022755"/>
    </source>
</evidence>
<accession>A0A151G2K4</accession>
<dbReference type="Gene3D" id="3.30.470.20">
    <property type="entry name" value="ATP-grasp fold, B domain"/>
    <property type="match status" value="1"/>
</dbReference>
<comment type="catalytic activity">
    <reaction evidence="13">
        <text>5-phospho-beta-D-ribosylamine + glycine + ATP = N(1)-(5-phospho-beta-D-ribosyl)glycinamide + ADP + phosphate + H(+)</text>
        <dbReference type="Rhea" id="RHEA:17453"/>
        <dbReference type="ChEBI" id="CHEBI:15378"/>
        <dbReference type="ChEBI" id="CHEBI:30616"/>
        <dbReference type="ChEBI" id="CHEBI:43474"/>
        <dbReference type="ChEBI" id="CHEBI:57305"/>
        <dbReference type="ChEBI" id="CHEBI:58681"/>
        <dbReference type="ChEBI" id="CHEBI:143788"/>
        <dbReference type="ChEBI" id="CHEBI:456216"/>
        <dbReference type="EC" id="6.3.4.13"/>
    </reaction>
</comment>
<evidence type="ECO:0000313" key="16">
    <source>
        <dbReference type="EMBL" id="ODO62452.1"/>
    </source>
</evidence>
<evidence type="ECO:0000256" key="8">
    <source>
        <dbReference type="ARBA" id="ARBA00022840"/>
    </source>
</evidence>
<dbReference type="PANTHER" id="PTHR43472:SF1">
    <property type="entry name" value="PHOSPHORIBOSYLAMINE--GLYCINE LIGASE, CHLOROPLASTIC"/>
    <property type="match status" value="1"/>
</dbReference>
<evidence type="ECO:0000256" key="4">
    <source>
        <dbReference type="ARBA" id="ARBA00013255"/>
    </source>
</evidence>
<dbReference type="EC" id="6.3.4.13" evidence="4 13"/>
<dbReference type="InterPro" id="IPR013815">
    <property type="entry name" value="ATP_grasp_subdomain_1"/>
</dbReference>
<dbReference type="Gene3D" id="3.90.600.10">
    <property type="entry name" value="Phosphoribosylglycinamide synthetase, C-terminal domain"/>
    <property type="match status" value="1"/>
</dbReference>
<dbReference type="PANTHER" id="PTHR43472">
    <property type="entry name" value="PHOSPHORIBOSYLAMINE--GLYCINE LIGASE"/>
    <property type="match status" value="1"/>
</dbReference>
<dbReference type="SMART" id="SM01210">
    <property type="entry name" value="GARS_C"/>
    <property type="match status" value="1"/>
</dbReference>
<evidence type="ECO:0000256" key="10">
    <source>
        <dbReference type="ARBA" id="ARBA00038345"/>
    </source>
</evidence>
<dbReference type="PROSITE" id="PS50975">
    <property type="entry name" value="ATP_GRASP"/>
    <property type="match status" value="1"/>
</dbReference>
<dbReference type="SMART" id="SM01209">
    <property type="entry name" value="GARS_A"/>
    <property type="match status" value="1"/>
</dbReference>
<dbReference type="InterPro" id="IPR011054">
    <property type="entry name" value="Rudment_hybrid_motif"/>
</dbReference>
<comment type="cofactor">
    <cofactor evidence="2">
        <name>Mg(2+)</name>
        <dbReference type="ChEBI" id="CHEBI:18420"/>
    </cofactor>
</comment>
<dbReference type="InterPro" id="IPR037123">
    <property type="entry name" value="PRibGlycinamide_synth_C_sf"/>
</dbReference>
<organism evidence="16 17">
    <name type="scientific">Lactiplantibacillus plantarum</name>
    <name type="common">Lactobacillus plantarum</name>
    <dbReference type="NCBI Taxonomy" id="1590"/>
    <lineage>
        <taxon>Bacteria</taxon>
        <taxon>Bacillati</taxon>
        <taxon>Bacillota</taxon>
        <taxon>Bacilli</taxon>
        <taxon>Lactobacillales</taxon>
        <taxon>Lactobacillaceae</taxon>
        <taxon>Lactiplantibacillus</taxon>
    </lineage>
</organism>
<reference evidence="16 17" key="1">
    <citation type="submission" date="2016-08" db="EMBL/GenBank/DDBJ databases">
        <title>Genome sequencing of Lactobacillus plantarum JSA22, isolated from fermented soybean paste.</title>
        <authorList>
            <person name="Choi H.S."/>
        </authorList>
    </citation>
    <scope>NUCLEOTIDE SEQUENCE [LARGE SCALE GENOMIC DNA]</scope>
    <source>
        <strain evidence="16 17">JSA22</strain>
    </source>
</reference>
<sequence>MANVLVVGGGGREHAIAKAMMASPQVSTVYCAPGNPGMIRDGIRTLAIDEMDFAGLVNFARANTVTLTFVGPEVPLAAGIVDYFQAAGLAIFGPNQAAAQLESSKVFAKAFMSRHHIPTADYRQFHELDSALAYSHEQAVPQVIKVDGLAAGKGVTVATSYEQAAAAIKTAFKTSSTVLIEDYVAGFEFSQMVLVGGEHYALLPTAQDHKRLQDHDRGPNTGGMGAYSPVPQITPAVIDQTIATIIEPTIAGLKADGLSFEGVIYVGGILTATGVQVIEYNLRLGDPETQILLPQLQSDFYQVIVDLLQHRQPHAQWQTTATYLGVVLAAPGYPGPTEAGVPVPTVAGADYASVAGTPDQLVSAGGRVMMVTASAPSLVAAQRAVYQQIDQLRVGDLVYRTDIGVKGMTASHD</sequence>
<evidence type="ECO:0000256" key="2">
    <source>
        <dbReference type="ARBA" id="ARBA00001946"/>
    </source>
</evidence>
<dbReference type="NCBIfam" id="TIGR00877">
    <property type="entry name" value="purD"/>
    <property type="match status" value="1"/>
</dbReference>
<dbReference type="InterPro" id="IPR020559">
    <property type="entry name" value="PRibGlycinamide_synth_CS"/>
</dbReference>
<dbReference type="GO" id="GO:0009113">
    <property type="term" value="P:purine nucleobase biosynthetic process"/>
    <property type="evidence" value="ECO:0007669"/>
    <property type="project" value="InterPro"/>
</dbReference>
<proteinExistence type="inferred from homology"/>
<dbReference type="InterPro" id="IPR000115">
    <property type="entry name" value="PRibGlycinamide_synth"/>
</dbReference>
<evidence type="ECO:0000256" key="6">
    <source>
        <dbReference type="ARBA" id="ARBA00022741"/>
    </source>
</evidence>
<dbReference type="InterPro" id="IPR020561">
    <property type="entry name" value="PRibGlycinamid_synth_ATP-grasp"/>
</dbReference>
<dbReference type="GO" id="GO:0005524">
    <property type="term" value="F:ATP binding"/>
    <property type="evidence" value="ECO:0007669"/>
    <property type="project" value="UniProtKB-UniRule"/>
</dbReference>
<evidence type="ECO:0000256" key="11">
    <source>
        <dbReference type="ARBA" id="ARBA00042242"/>
    </source>
</evidence>
<dbReference type="AlphaFoldDB" id="A0A151G2K4"/>
<dbReference type="SUPFAM" id="SSF52440">
    <property type="entry name" value="PreATP-grasp domain"/>
    <property type="match status" value="1"/>
</dbReference>
<dbReference type="GO" id="GO:0004637">
    <property type="term" value="F:phosphoribosylamine-glycine ligase activity"/>
    <property type="evidence" value="ECO:0007669"/>
    <property type="project" value="UniProtKB-UniRule"/>
</dbReference>
<dbReference type="InterPro" id="IPR020560">
    <property type="entry name" value="PRibGlycinamide_synth_C-dom"/>
</dbReference>
<evidence type="ECO:0000313" key="17">
    <source>
        <dbReference type="Proteomes" id="UP000094892"/>
    </source>
</evidence>